<dbReference type="CDD" id="cd05280">
    <property type="entry name" value="MDR_yhdh_yhfp"/>
    <property type="match status" value="1"/>
</dbReference>
<evidence type="ECO:0000259" key="1">
    <source>
        <dbReference type="SMART" id="SM00829"/>
    </source>
</evidence>
<protein>
    <submittedName>
        <fullName evidence="2">YhdH/YhfP family quinone oxidoreductase</fullName>
    </submittedName>
</protein>
<dbReference type="EMBL" id="JBHRSS010000007">
    <property type="protein sequence ID" value="MFC3105173.1"/>
    <property type="molecule type" value="Genomic_DNA"/>
</dbReference>
<dbReference type="InterPro" id="IPR013154">
    <property type="entry name" value="ADH-like_N"/>
</dbReference>
<dbReference type="InterPro" id="IPR020843">
    <property type="entry name" value="ER"/>
</dbReference>
<dbReference type="InterPro" id="IPR013149">
    <property type="entry name" value="ADH-like_C"/>
</dbReference>
<dbReference type="InterPro" id="IPR011032">
    <property type="entry name" value="GroES-like_sf"/>
</dbReference>
<gene>
    <name evidence="2" type="ORF">ACFOSU_14925</name>
</gene>
<keyword evidence="3" id="KW-1185">Reference proteome</keyword>
<evidence type="ECO:0000313" key="2">
    <source>
        <dbReference type="EMBL" id="MFC3105173.1"/>
    </source>
</evidence>
<dbReference type="InterPro" id="IPR036291">
    <property type="entry name" value="NAD(P)-bd_dom_sf"/>
</dbReference>
<proteinExistence type="predicted"/>
<organism evidence="2 3">
    <name type="scientific">Salinisphaera aquimarina</name>
    <dbReference type="NCBI Taxonomy" id="2094031"/>
    <lineage>
        <taxon>Bacteria</taxon>
        <taxon>Pseudomonadati</taxon>
        <taxon>Pseudomonadota</taxon>
        <taxon>Gammaproteobacteria</taxon>
        <taxon>Salinisphaerales</taxon>
        <taxon>Salinisphaeraceae</taxon>
        <taxon>Salinisphaera</taxon>
    </lineage>
</organism>
<evidence type="ECO:0000313" key="3">
    <source>
        <dbReference type="Proteomes" id="UP001595462"/>
    </source>
</evidence>
<sequence>MNDFKALRVLEQGRFGKGSIVDTSLDELDPGDVVIKTSYAGVNYKDALAAMGAGPIIRRYPCIGGIEVVGEVTDCEGTRFKPGDRVIVHGRGLGVSHDGGFSEYVRVPEDWVLELPEGLDMREAAALGVAGHTAAIAIDVMEHNGLMPANGPVAVTGATGGVASLSINMLSNLGYDVVAVSRKQDSHDYLKNLGAARVLAAPDNNGDATIKPLEKGEWAGAVDSVGGPVLAWLLRSMMDSGVVASFGNAAGIDVQTTVLPFILRGVRLLGVNANTAMPYRRAIWQRLASDLKPSHVQDIATWIEFGQLEQAMQSLIQGTARGRYVLDLT</sequence>
<dbReference type="Pfam" id="PF00107">
    <property type="entry name" value="ADH_zinc_N"/>
    <property type="match status" value="1"/>
</dbReference>
<dbReference type="RefSeq" id="WP_380690733.1">
    <property type="nucleotide sequence ID" value="NZ_JBHRSS010000007.1"/>
</dbReference>
<dbReference type="Gene3D" id="3.40.50.720">
    <property type="entry name" value="NAD(P)-binding Rossmann-like Domain"/>
    <property type="match status" value="1"/>
</dbReference>
<comment type="caution">
    <text evidence="2">The sequence shown here is derived from an EMBL/GenBank/DDBJ whole genome shotgun (WGS) entry which is preliminary data.</text>
</comment>
<dbReference type="InterPro" id="IPR014188">
    <property type="entry name" value="Acrylyl-CoA_reductase_AcuI"/>
</dbReference>
<dbReference type="SUPFAM" id="SSF50129">
    <property type="entry name" value="GroES-like"/>
    <property type="match status" value="1"/>
</dbReference>
<reference evidence="3" key="1">
    <citation type="journal article" date="2019" name="Int. J. Syst. Evol. Microbiol.">
        <title>The Global Catalogue of Microorganisms (GCM) 10K type strain sequencing project: providing services to taxonomists for standard genome sequencing and annotation.</title>
        <authorList>
            <consortium name="The Broad Institute Genomics Platform"/>
            <consortium name="The Broad Institute Genome Sequencing Center for Infectious Disease"/>
            <person name="Wu L."/>
            <person name="Ma J."/>
        </authorList>
    </citation>
    <scope>NUCLEOTIDE SEQUENCE [LARGE SCALE GENOMIC DNA]</scope>
    <source>
        <strain evidence="3">KCTC 52640</strain>
    </source>
</reference>
<dbReference type="SMART" id="SM00829">
    <property type="entry name" value="PKS_ER"/>
    <property type="match status" value="1"/>
</dbReference>
<dbReference type="NCBIfam" id="TIGR02823">
    <property type="entry name" value="oxido_YhdH"/>
    <property type="match status" value="1"/>
</dbReference>
<dbReference type="InterPro" id="IPR051397">
    <property type="entry name" value="Zn-ADH-like_protein"/>
</dbReference>
<feature type="domain" description="Enoyl reductase (ER)" evidence="1">
    <location>
        <begin position="13"/>
        <end position="326"/>
    </location>
</feature>
<dbReference type="SUPFAM" id="SSF51735">
    <property type="entry name" value="NAD(P)-binding Rossmann-fold domains"/>
    <property type="match status" value="1"/>
</dbReference>
<dbReference type="PANTHER" id="PTHR43677">
    <property type="entry name" value="SHORT-CHAIN DEHYDROGENASE/REDUCTASE"/>
    <property type="match status" value="1"/>
</dbReference>
<dbReference type="Gene3D" id="3.90.180.10">
    <property type="entry name" value="Medium-chain alcohol dehydrogenases, catalytic domain"/>
    <property type="match status" value="1"/>
</dbReference>
<dbReference type="PANTHER" id="PTHR43677:SF1">
    <property type="entry name" value="ACRYLYL-COA REDUCTASE ACUI-RELATED"/>
    <property type="match status" value="1"/>
</dbReference>
<dbReference type="Proteomes" id="UP001595462">
    <property type="component" value="Unassembled WGS sequence"/>
</dbReference>
<accession>A0ABV7ER09</accession>
<dbReference type="Pfam" id="PF08240">
    <property type="entry name" value="ADH_N"/>
    <property type="match status" value="1"/>
</dbReference>
<name>A0ABV7ER09_9GAMM</name>